<evidence type="ECO:0000313" key="9">
    <source>
        <dbReference type="Proteomes" id="UP001250932"/>
    </source>
</evidence>
<evidence type="ECO:0000256" key="3">
    <source>
        <dbReference type="ARBA" id="ARBA00022475"/>
    </source>
</evidence>
<sequence>MKQFFQTDDRWSGFIIRVMLALVIFPHGAQKLLGWFGGNGFEGTMGFFTQQAGLPWLIAFLVIIGESIGALALAAGFFTRFSAASLGVIMLGAIAMVHWPHGFFMNWFGQQAGEGFEFHLLVIGMALALVANGGGKWSVDGVIAQKLSESSTEKDVVNRKLATSAA</sequence>
<comment type="subcellular location">
    <subcellularLocation>
        <location evidence="1">Cell membrane</location>
        <topology evidence="1">Multi-pass membrane protein</topology>
    </subcellularLocation>
</comment>
<feature type="transmembrane region" description="Helical" evidence="7">
    <location>
        <begin position="81"/>
        <end position="99"/>
    </location>
</feature>
<proteinExistence type="inferred from homology"/>
<dbReference type="Pfam" id="PF07681">
    <property type="entry name" value="DoxX"/>
    <property type="match status" value="1"/>
</dbReference>
<dbReference type="PANTHER" id="PTHR33452:SF1">
    <property type="entry name" value="INNER MEMBRANE PROTEIN YPHA-RELATED"/>
    <property type="match status" value="1"/>
</dbReference>
<evidence type="ECO:0000256" key="1">
    <source>
        <dbReference type="ARBA" id="ARBA00004651"/>
    </source>
</evidence>
<keyword evidence="9" id="KW-1185">Reference proteome</keyword>
<keyword evidence="3" id="KW-1003">Cell membrane</keyword>
<dbReference type="InterPro" id="IPR051907">
    <property type="entry name" value="DoxX-like_oxidoreductase"/>
</dbReference>
<organism evidence="8 9">
    <name type="scientific">Candidatus Nitronereus thalassa</name>
    <dbReference type="NCBI Taxonomy" id="3020898"/>
    <lineage>
        <taxon>Bacteria</taxon>
        <taxon>Pseudomonadati</taxon>
        <taxon>Nitrospirota</taxon>
        <taxon>Nitrospiria</taxon>
        <taxon>Nitrospirales</taxon>
        <taxon>Nitrospiraceae</taxon>
        <taxon>Candidatus Nitronereus</taxon>
    </lineage>
</organism>
<keyword evidence="5 7" id="KW-1133">Transmembrane helix</keyword>
<evidence type="ECO:0000256" key="2">
    <source>
        <dbReference type="ARBA" id="ARBA00006679"/>
    </source>
</evidence>
<dbReference type="RefSeq" id="WP_313832585.1">
    <property type="nucleotide sequence ID" value="NZ_JAQOUE010000001.1"/>
</dbReference>
<dbReference type="EMBL" id="JAQOUE010000001">
    <property type="protein sequence ID" value="MDT7042209.1"/>
    <property type="molecule type" value="Genomic_DNA"/>
</dbReference>
<dbReference type="InterPro" id="IPR032808">
    <property type="entry name" value="DoxX"/>
</dbReference>
<evidence type="ECO:0000256" key="4">
    <source>
        <dbReference type="ARBA" id="ARBA00022692"/>
    </source>
</evidence>
<evidence type="ECO:0000256" key="5">
    <source>
        <dbReference type="ARBA" id="ARBA00022989"/>
    </source>
</evidence>
<accession>A0ABU3K6Z4</accession>
<keyword evidence="4 7" id="KW-0812">Transmembrane</keyword>
<evidence type="ECO:0000256" key="6">
    <source>
        <dbReference type="ARBA" id="ARBA00023136"/>
    </source>
</evidence>
<dbReference type="PANTHER" id="PTHR33452">
    <property type="entry name" value="OXIDOREDUCTASE CATD-RELATED"/>
    <property type="match status" value="1"/>
</dbReference>
<reference evidence="8 9" key="1">
    <citation type="journal article" date="2023" name="ISME J.">
        <title>Cultivation and genomic characterization of novel and ubiquitous marine nitrite-oxidizing bacteria from the Nitrospirales.</title>
        <authorList>
            <person name="Mueller A.J."/>
            <person name="Daebeler A."/>
            <person name="Herbold C.W."/>
            <person name="Kirkegaard R.H."/>
            <person name="Daims H."/>
        </authorList>
    </citation>
    <scope>NUCLEOTIDE SEQUENCE [LARGE SCALE GENOMIC DNA]</scope>
    <source>
        <strain evidence="8 9">EB</strain>
    </source>
</reference>
<evidence type="ECO:0000313" key="8">
    <source>
        <dbReference type="EMBL" id="MDT7042209.1"/>
    </source>
</evidence>
<name>A0ABU3K6Z4_9BACT</name>
<comment type="similarity">
    <text evidence="2">Belongs to the DoxX family.</text>
</comment>
<keyword evidence="6 7" id="KW-0472">Membrane</keyword>
<comment type="caution">
    <text evidence="8">The sequence shown here is derived from an EMBL/GenBank/DDBJ whole genome shotgun (WGS) entry which is preliminary data.</text>
</comment>
<protein>
    <submittedName>
        <fullName evidence="8">DoxX family protein</fullName>
    </submittedName>
</protein>
<feature type="transmembrane region" description="Helical" evidence="7">
    <location>
        <begin position="12"/>
        <end position="33"/>
    </location>
</feature>
<feature type="transmembrane region" description="Helical" evidence="7">
    <location>
        <begin position="119"/>
        <end position="139"/>
    </location>
</feature>
<evidence type="ECO:0000256" key="7">
    <source>
        <dbReference type="SAM" id="Phobius"/>
    </source>
</evidence>
<dbReference type="Proteomes" id="UP001250932">
    <property type="component" value="Unassembled WGS sequence"/>
</dbReference>
<feature type="transmembrane region" description="Helical" evidence="7">
    <location>
        <begin position="53"/>
        <end position="74"/>
    </location>
</feature>
<gene>
    <name evidence="8" type="ORF">PPG34_07575</name>
</gene>